<evidence type="ECO:0000256" key="1">
    <source>
        <dbReference type="SAM" id="MobiDB-lite"/>
    </source>
</evidence>
<organism evidence="2 3">
    <name type="scientific">Agrobacterium genomosp. 2 str. CFBP 5494</name>
    <dbReference type="NCBI Taxonomy" id="1183436"/>
    <lineage>
        <taxon>Bacteria</taxon>
        <taxon>Pseudomonadati</taxon>
        <taxon>Pseudomonadota</taxon>
        <taxon>Alphaproteobacteria</taxon>
        <taxon>Hyphomicrobiales</taxon>
        <taxon>Rhizobiaceae</taxon>
        <taxon>Rhizobium/Agrobacterium group</taxon>
        <taxon>Agrobacterium</taxon>
        <taxon>Agrobacterium tumefaciens complex</taxon>
    </lineage>
</organism>
<name>A0A9W5B027_9HYPH</name>
<keyword evidence="3" id="KW-1185">Reference proteome</keyword>
<feature type="compositionally biased region" description="Basic and acidic residues" evidence="1">
    <location>
        <begin position="1"/>
        <end position="11"/>
    </location>
</feature>
<protein>
    <submittedName>
        <fullName evidence="2">Uncharacterized protein</fullName>
    </submittedName>
</protein>
<gene>
    <name evidence="2" type="ORF">AGR2A_Cc160306</name>
</gene>
<accession>A0A9W5B027</accession>
<evidence type="ECO:0000313" key="3">
    <source>
        <dbReference type="Proteomes" id="UP000191933"/>
    </source>
</evidence>
<proteinExistence type="predicted"/>
<feature type="region of interest" description="Disordered" evidence="1">
    <location>
        <begin position="1"/>
        <end position="20"/>
    </location>
</feature>
<comment type="caution">
    <text evidence="2">The sequence shown here is derived from an EMBL/GenBank/DDBJ whole genome shotgun (WGS) entry which is preliminary data.</text>
</comment>
<dbReference type="Proteomes" id="UP000191933">
    <property type="component" value="Unassembled WGS sequence"/>
</dbReference>
<evidence type="ECO:0000313" key="2">
    <source>
        <dbReference type="EMBL" id="CUW90010.1"/>
    </source>
</evidence>
<sequence>MNVSGLRDRLDTAGNIDAHA</sequence>
<reference evidence="2 3" key="1">
    <citation type="submission" date="2016-01" db="EMBL/GenBank/DDBJ databases">
        <authorList>
            <person name="Regsiter A."/>
            <person name="william w."/>
        </authorList>
    </citation>
    <scope>NUCLEOTIDE SEQUENCE [LARGE SCALE GENOMIC DNA]</scope>
    <source>
        <strain evidence="2 3">CFBP 5494</strain>
    </source>
</reference>
<dbReference type="AlphaFoldDB" id="A0A9W5B027"/>
<dbReference type="EMBL" id="FBVY01000008">
    <property type="protein sequence ID" value="CUW90010.1"/>
    <property type="molecule type" value="Genomic_DNA"/>
</dbReference>